<name>A0ABU7QVW2_9FLAO</name>
<feature type="domain" description="YokE-like PH" evidence="3">
    <location>
        <begin position="136"/>
        <end position="227"/>
    </location>
</feature>
<sequence length="297" mass="33189">MNTDCALCGLPLTSMDTLLGENKLSDGGVLCNKCLNKATNINKDLVSDLASYSLVQIRDIVLRESVENDEEQIEIEIPAPQAQITTETSHSFQFSFTTGGTSPASRLDEIKDQIVALNARLSIFVNSEVKELVNVLDKNEKIIAIAEGKYLYNNLEGILVSTESRVVFVDKKFFGGVFENEFPHDKISSMQHSSGLMSSELKIFTDSIKAEFKLYNRNAAKTFYDAIHGYVYKSGNQSAKQQQQPVKQSERSHPGPVKKEDPAVIFDKLEKLGKLRENGILTEEEFAEQKKKLLDKL</sequence>
<evidence type="ECO:0000259" key="2">
    <source>
        <dbReference type="Pfam" id="PF09851"/>
    </source>
</evidence>
<feature type="domain" description="DUF4428" evidence="4">
    <location>
        <begin position="5"/>
        <end position="44"/>
    </location>
</feature>
<evidence type="ECO:0000259" key="4">
    <source>
        <dbReference type="Pfam" id="PF14471"/>
    </source>
</evidence>
<feature type="domain" description="SHOCT" evidence="2">
    <location>
        <begin position="267"/>
        <end position="294"/>
    </location>
</feature>
<dbReference type="Pfam" id="PF14470">
    <property type="entry name" value="bPH_3"/>
    <property type="match status" value="1"/>
</dbReference>
<proteinExistence type="predicted"/>
<comment type="caution">
    <text evidence="5">The sequence shown here is derived from an EMBL/GenBank/DDBJ whole genome shotgun (WGS) entry which is preliminary data.</text>
</comment>
<dbReference type="EMBL" id="JAZGJU010000007">
    <property type="protein sequence ID" value="MEE6126688.1"/>
    <property type="molecule type" value="Genomic_DNA"/>
</dbReference>
<evidence type="ECO:0000313" key="6">
    <source>
        <dbReference type="Proteomes" id="UP001350005"/>
    </source>
</evidence>
<dbReference type="Proteomes" id="UP001350005">
    <property type="component" value="Unassembled WGS sequence"/>
</dbReference>
<accession>A0ABU7QVW2</accession>
<keyword evidence="6" id="KW-1185">Reference proteome</keyword>
<feature type="region of interest" description="Disordered" evidence="1">
    <location>
        <begin position="238"/>
        <end position="261"/>
    </location>
</feature>
<evidence type="ECO:0000259" key="3">
    <source>
        <dbReference type="Pfam" id="PF14470"/>
    </source>
</evidence>
<dbReference type="InterPro" id="IPR039519">
    <property type="entry name" value="YokE-like_PH"/>
</dbReference>
<feature type="compositionally biased region" description="Low complexity" evidence="1">
    <location>
        <begin position="238"/>
        <end position="247"/>
    </location>
</feature>
<protein>
    <submittedName>
        <fullName evidence="5">PH domain-containing protein</fullName>
    </submittedName>
</protein>
<dbReference type="Pfam" id="PF14471">
    <property type="entry name" value="DUF4428"/>
    <property type="match status" value="1"/>
</dbReference>
<evidence type="ECO:0000313" key="5">
    <source>
        <dbReference type="EMBL" id="MEE6126688.1"/>
    </source>
</evidence>
<feature type="compositionally biased region" description="Basic and acidic residues" evidence="1">
    <location>
        <begin position="248"/>
        <end position="261"/>
    </location>
</feature>
<dbReference type="InterPro" id="IPR018649">
    <property type="entry name" value="SHOCT"/>
</dbReference>
<evidence type="ECO:0000256" key="1">
    <source>
        <dbReference type="SAM" id="MobiDB-lite"/>
    </source>
</evidence>
<organism evidence="5 6">
    <name type="scientific">Chryseobacterium arthrosphaerae</name>
    <dbReference type="NCBI Taxonomy" id="651561"/>
    <lineage>
        <taxon>Bacteria</taxon>
        <taxon>Pseudomonadati</taxon>
        <taxon>Bacteroidota</taxon>
        <taxon>Flavobacteriia</taxon>
        <taxon>Flavobacteriales</taxon>
        <taxon>Weeksellaceae</taxon>
        <taxon>Chryseobacterium group</taxon>
        <taxon>Chryseobacterium</taxon>
    </lineage>
</organism>
<reference evidence="5 6" key="1">
    <citation type="submission" date="2024-01" db="EMBL/GenBank/DDBJ databases">
        <title>Whole genome of Chryseobacterium arthrosphaerae NNCa 2741.</title>
        <authorList>
            <person name="Boriskina E.V."/>
            <person name="Gordinskaya N.A."/>
            <person name="Kropotov V.S."/>
            <person name="Alekseeva A.E."/>
            <person name="Makhova M.A."/>
            <person name="Kryazhev D.V."/>
            <person name="Shkurkina I.S."/>
        </authorList>
    </citation>
    <scope>NUCLEOTIDE SEQUENCE [LARGE SCALE GENOMIC DNA]</scope>
    <source>
        <strain evidence="5 6">NNCa 2741</strain>
    </source>
</reference>
<gene>
    <name evidence="5" type="ORF">V2E39_04705</name>
</gene>
<dbReference type="Pfam" id="PF09851">
    <property type="entry name" value="SHOCT"/>
    <property type="match status" value="1"/>
</dbReference>
<dbReference type="InterPro" id="IPR027872">
    <property type="entry name" value="DUF4428"/>
</dbReference>
<dbReference type="RefSeq" id="WP_241309475.1">
    <property type="nucleotide sequence ID" value="NZ_JAKYXJ010000002.1"/>
</dbReference>